<dbReference type="Pfam" id="PF07715">
    <property type="entry name" value="Plug"/>
    <property type="match status" value="1"/>
</dbReference>
<keyword evidence="4" id="KW-0408">Iron</keyword>
<dbReference type="InterPro" id="IPR010104">
    <property type="entry name" value="TonB_rcpt_bac"/>
</dbReference>
<evidence type="ECO:0000256" key="4">
    <source>
        <dbReference type="ARBA" id="ARBA00023004"/>
    </source>
</evidence>
<dbReference type="AlphaFoldDB" id="A0A2N5DMN9"/>
<evidence type="ECO:0000256" key="3">
    <source>
        <dbReference type="ARBA" id="ARBA00022496"/>
    </source>
</evidence>
<dbReference type="Gene3D" id="2.170.130.10">
    <property type="entry name" value="TonB-dependent receptor, plug domain"/>
    <property type="match status" value="1"/>
</dbReference>
<dbReference type="Pfam" id="PF00593">
    <property type="entry name" value="TonB_dep_Rec_b-barrel"/>
    <property type="match status" value="1"/>
</dbReference>
<keyword evidence="7" id="KW-0798">TonB box</keyword>
<dbReference type="NCBIfam" id="TIGR01782">
    <property type="entry name" value="TonB-Xanth-Caul"/>
    <property type="match status" value="1"/>
</dbReference>
<dbReference type="OrthoDB" id="5476657at2"/>
<dbReference type="InterPro" id="IPR000531">
    <property type="entry name" value="Beta-barrel_TonB"/>
</dbReference>
<protein>
    <recommendedName>
        <fullName evidence="9">Secretin/TonB short N-terminal domain-containing protein</fullName>
    </recommendedName>
</protein>
<feature type="domain" description="Secretin/TonB short N-terminal" evidence="9">
    <location>
        <begin position="51"/>
        <end position="102"/>
    </location>
</feature>
<dbReference type="GO" id="GO:0006826">
    <property type="term" value="P:iron ion transport"/>
    <property type="evidence" value="ECO:0007669"/>
    <property type="project" value="UniProtKB-KW"/>
</dbReference>
<evidence type="ECO:0000256" key="2">
    <source>
        <dbReference type="ARBA" id="ARBA00022448"/>
    </source>
</evidence>
<evidence type="ECO:0000256" key="8">
    <source>
        <dbReference type="SAM" id="SignalP"/>
    </source>
</evidence>
<dbReference type="Proteomes" id="UP000234479">
    <property type="component" value="Unassembled WGS sequence"/>
</dbReference>
<evidence type="ECO:0000259" key="9">
    <source>
        <dbReference type="SMART" id="SM00965"/>
    </source>
</evidence>
<dbReference type="PANTHER" id="PTHR40980:SF3">
    <property type="entry name" value="TONB-DEPENDENT RECEPTOR-LIKE BETA-BARREL DOMAIN-CONTAINING PROTEIN"/>
    <property type="match status" value="1"/>
</dbReference>
<dbReference type="InterPro" id="IPR011662">
    <property type="entry name" value="Secretin/TonB_short_N"/>
</dbReference>
<comment type="similarity">
    <text evidence="7">Belongs to the TonB-dependent receptor family.</text>
</comment>
<gene>
    <name evidence="10" type="ORF">SGCZBJ_08025</name>
</gene>
<evidence type="ECO:0000313" key="10">
    <source>
        <dbReference type="EMBL" id="PLR27333.1"/>
    </source>
</evidence>
<keyword evidence="8" id="KW-0732">Signal</keyword>
<keyword evidence="5 7" id="KW-0472">Membrane</keyword>
<name>A0A2N5DMN9_9CAUL</name>
<keyword evidence="11" id="KW-1185">Reference proteome</keyword>
<dbReference type="SMART" id="SM00965">
    <property type="entry name" value="STN"/>
    <property type="match status" value="1"/>
</dbReference>
<dbReference type="InterPro" id="IPR012910">
    <property type="entry name" value="Plug_dom"/>
</dbReference>
<comment type="caution">
    <text evidence="10">The sequence shown here is derived from an EMBL/GenBank/DDBJ whole genome shotgun (WGS) entry which is preliminary data.</text>
</comment>
<dbReference type="EMBL" id="PJRS01000016">
    <property type="protein sequence ID" value="PLR27333.1"/>
    <property type="molecule type" value="Genomic_DNA"/>
</dbReference>
<dbReference type="InterPro" id="IPR036942">
    <property type="entry name" value="Beta-barrel_TonB_sf"/>
</dbReference>
<dbReference type="RefSeq" id="WP_101717498.1">
    <property type="nucleotide sequence ID" value="NZ_PJRS01000016.1"/>
</dbReference>
<dbReference type="SUPFAM" id="SSF56935">
    <property type="entry name" value="Porins"/>
    <property type="match status" value="1"/>
</dbReference>
<dbReference type="Gene3D" id="3.55.50.30">
    <property type="match status" value="1"/>
</dbReference>
<accession>A0A2N5DMN9</accession>
<dbReference type="Pfam" id="PF07660">
    <property type="entry name" value="STN"/>
    <property type="match status" value="1"/>
</dbReference>
<feature type="chain" id="PRO_5014852988" description="Secretin/TonB short N-terminal domain-containing protein" evidence="8">
    <location>
        <begin position="23"/>
        <end position="1018"/>
    </location>
</feature>
<proteinExistence type="inferred from homology"/>
<keyword evidence="3" id="KW-0406">Ion transport</keyword>
<dbReference type="GO" id="GO:0009279">
    <property type="term" value="C:cell outer membrane"/>
    <property type="evidence" value="ECO:0007669"/>
    <property type="project" value="UniProtKB-SubCell"/>
</dbReference>
<keyword evidence="6" id="KW-0998">Cell outer membrane</keyword>
<organism evidence="10 11">
    <name type="scientific">Caulobacter zeae</name>
    <dbReference type="NCBI Taxonomy" id="2055137"/>
    <lineage>
        <taxon>Bacteria</taxon>
        <taxon>Pseudomonadati</taxon>
        <taxon>Pseudomonadota</taxon>
        <taxon>Alphaproteobacteria</taxon>
        <taxon>Caulobacterales</taxon>
        <taxon>Caulobacteraceae</taxon>
        <taxon>Caulobacter</taxon>
    </lineage>
</organism>
<dbReference type="PANTHER" id="PTHR40980">
    <property type="entry name" value="PLUG DOMAIN-CONTAINING PROTEIN"/>
    <property type="match status" value="1"/>
</dbReference>
<keyword evidence="3" id="KW-0410">Iron transport</keyword>
<evidence type="ECO:0000256" key="6">
    <source>
        <dbReference type="ARBA" id="ARBA00023237"/>
    </source>
</evidence>
<evidence type="ECO:0000313" key="11">
    <source>
        <dbReference type="Proteomes" id="UP000234479"/>
    </source>
</evidence>
<dbReference type="Gene3D" id="2.40.170.20">
    <property type="entry name" value="TonB-dependent receptor, beta-barrel domain"/>
    <property type="match status" value="1"/>
</dbReference>
<reference evidence="10 11" key="1">
    <citation type="submission" date="2017-12" db="EMBL/GenBank/DDBJ databases">
        <title>The genome sequence of Caulobacter sp. 410.</title>
        <authorList>
            <person name="Gao J."/>
            <person name="Mao X."/>
            <person name="Sun J."/>
        </authorList>
    </citation>
    <scope>NUCLEOTIDE SEQUENCE [LARGE SCALE GENOMIC DNA]</scope>
    <source>
        <strain evidence="10 11">410</strain>
    </source>
</reference>
<sequence>MKAAPAIGAMAAAWLMAAPALAAAPERSFAFDQPAQPLATALLSVSARTGAVIAAPSALTAGRRAPGLSGSMSLNQALRMLLAGSDLDFSISPSGVVTLKRHTQAIATAPPSPARPSTPQGDEPTLVTPISVLARPLAEPATEQARDAPAQVDVLLEEQLRGAGALGLGDALRQMPGVAAGPEAGEARQIAVRGVGGRFTRVRVNGMETLATFGASNAVGGTNRGRAFDYNIFAADLFKQVRLQKTASADVDEGSLGATIDMRTRSPLELPRRHAVFIVEAGYQTLSGEAQPRVSAVLSRRDAAGRLGFLVSAAYSGRSAVEAGASAGQWETGVAIAPGFGSAAAPLDLAAVNAALHARIPRLELMQIDQDRVGLTGALEWRPDDATRIALDTIYAELRSSRRENLLESFTFRTPGACAASPDPRCGINAVAVTAADIALFGGRKPVLIAGRFDNVDVRSEARRDELNTIFRQTTLAATHRFREGLEGRLLAGFSRSDFSNPVQQTLYLEQFDVDGFAYDFSDRSRPALSFGDAALAAPDAWTISEFRSDPNWVDNSYRSLALDLENRSGPVDWRVGLLAKTYRNVGSARMRSDGGIGNINVELPASLRALSLVDYVRLVGQGVDFGVVGAPAQWLAIDTQAALSAACATGRCPGFELGPGAVAGLNYDVTERSDAAFLQLALPRSPSRRFWGEAGVRVIHTRVDAAGLDVGADAIARWTSAANDYWSTLPSLNLAWSLSPDIVMRLGAARVMVRPDLISLRPGVSVSTTGAKSVSSGNPDLRPTRADAFDLSLDWRPRQGVQVSAAVYRKTIATTVQGTSTRPAPFSANPFGLPDSVAAEACGGAPDCSAGLPIWQFSRPINSGPGRLTGVEVSFRTPLGESWSVQGAAAYTRTVVRLLDQNGSWVDMQDALGAPRVAANIGLAYQRHGLEARAALSHRSRYLATIPAPNGGDVDGVDPLTTLDAAARLTLSPRLTLTAEAANLTDAYQRQFSDRTLIPTYRHHTGREFRLGLRWAM</sequence>
<evidence type="ECO:0000256" key="1">
    <source>
        <dbReference type="ARBA" id="ARBA00004442"/>
    </source>
</evidence>
<dbReference type="InterPro" id="IPR037066">
    <property type="entry name" value="Plug_dom_sf"/>
</dbReference>
<evidence type="ECO:0000256" key="7">
    <source>
        <dbReference type="RuleBase" id="RU003357"/>
    </source>
</evidence>
<feature type="signal peptide" evidence="8">
    <location>
        <begin position="1"/>
        <end position="22"/>
    </location>
</feature>
<evidence type="ECO:0000256" key="5">
    <source>
        <dbReference type="ARBA" id="ARBA00023136"/>
    </source>
</evidence>
<comment type="subcellular location">
    <subcellularLocation>
        <location evidence="1 7">Cell outer membrane</location>
    </subcellularLocation>
</comment>
<keyword evidence="2" id="KW-0813">Transport</keyword>